<keyword evidence="7" id="KW-0143">Chaperone</keyword>
<evidence type="ECO:0000256" key="5">
    <source>
        <dbReference type="ARBA" id="ARBA00022989"/>
    </source>
</evidence>
<proteinExistence type="predicted"/>
<keyword evidence="3" id="KW-1003">Cell membrane</keyword>
<keyword evidence="4 8" id="KW-0812">Transmembrane</keyword>
<keyword evidence="5 8" id="KW-1133">Transmembrane helix</keyword>
<evidence type="ECO:0000256" key="3">
    <source>
        <dbReference type="ARBA" id="ARBA00022475"/>
    </source>
</evidence>
<evidence type="ECO:0000256" key="1">
    <source>
        <dbReference type="ARBA" id="ARBA00004167"/>
    </source>
</evidence>
<evidence type="ECO:0000256" key="2">
    <source>
        <dbReference type="ARBA" id="ARBA00004236"/>
    </source>
</evidence>
<feature type="transmembrane region" description="Helical" evidence="8">
    <location>
        <begin position="46"/>
        <end position="67"/>
    </location>
</feature>
<dbReference type="eggNOG" id="COG4649">
    <property type="taxonomic scope" value="Bacteria"/>
</dbReference>
<feature type="domain" description="Ancillary SecYEG translocon subunit/Cell division coordinator CpoB TPR" evidence="9">
    <location>
        <begin position="44"/>
        <end position="206"/>
    </location>
</feature>
<dbReference type="EMBL" id="BASZ01000001">
    <property type="protein sequence ID" value="GAD47638.1"/>
    <property type="molecule type" value="Genomic_DNA"/>
</dbReference>
<comment type="subcellular location">
    <subcellularLocation>
        <location evidence="2">Cell membrane</location>
    </subcellularLocation>
    <subcellularLocation>
        <location evidence="1">Membrane</location>
        <topology evidence="1">Single-pass membrane protein</topology>
    </subcellularLocation>
</comment>
<dbReference type="InterPro" id="IPR018704">
    <property type="entry name" value="SecYEG/CpoB_TPR"/>
</dbReference>
<evidence type="ECO:0000256" key="4">
    <source>
        <dbReference type="ARBA" id="ARBA00022692"/>
    </source>
</evidence>
<accession>U2ZYN5</accession>
<dbReference type="Pfam" id="PF09976">
    <property type="entry name" value="TPR_21"/>
    <property type="match status" value="1"/>
</dbReference>
<evidence type="ECO:0000313" key="11">
    <source>
        <dbReference type="Proteomes" id="UP000016568"/>
    </source>
</evidence>
<dbReference type="OrthoDB" id="7173339at2"/>
<evidence type="ECO:0000259" key="9">
    <source>
        <dbReference type="Pfam" id="PF09976"/>
    </source>
</evidence>
<name>U2ZYN5_9SPHN</name>
<keyword evidence="11" id="KW-1185">Reference proteome</keyword>
<comment type="caution">
    <text evidence="10">The sequence shown here is derived from an EMBL/GenBank/DDBJ whole genome shotgun (WGS) entry which is preliminary data.</text>
</comment>
<organism evidence="10 11">
    <name type="scientific">Caenibius tardaugens NBRC 16725</name>
    <dbReference type="NCBI Taxonomy" id="1219035"/>
    <lineage>
        <taxon>Bacteria</taxon>
        <taxon>Pseudomonadati</taxon>
        <taxon>Pseudomonadota</taxon>
        <taxon>Alphaproteobacteria</taxon>
        <taxon>Sphingomonadales</taxon>
        <taxon>Erythrobacteraceae</taxon>
        <taxon>Caenibius</taxon>
    </lineage>
</organism>
<evidence type="ECO:0000313" key="10">
    <source>
        <dbReference type="EMBL" id="GAD47638.1"/>
    </source>
</evidence>
<evidence type="ECO:0000256" key="8">
    <source>
        <dbReference type="SAM" id="Phobius"/>
    </source>
</evidence>
<dbReference type="KEGG" id="ntd:EGO55_15085"/>
<evidence type="ECO:0000256" key="6">
    <source>
        <dbReference type="ARBA" id="ARBA00023136"/>
    </source>
</evidence>
<keyword evidence="6 8" id="KW-0472">Membrane</keyword>
<dbReference type="PANTHER" id="PTHR38035:SF1">
    <property type="entry name" value="ANCILLARY SECYEG TRANSLOCON SUBUNIT"/>
    <property type="match status" value="1"/>
</dbReference>
<dbReference type="AlphaFoldDB" id="U2ZYN5"/>
<sequence>MALRPNRPQSRADQLAERKAAEDNALLREVDDAVRQDQMKSAAKRFGIPVLAAVVAGLVGFGGYLLWHENSESSRETASEDLVRAIDTLGAGHNDAADKALAKVAQDASPGAEAAAQLLRAGIALEQGRKDEAVKLFNAVAGNSSVPAPYRDLATIRAVSANFDAMKPEDVIARLKPLAEPGDPWFGSAGELVGAAYLKQGKADLAGPLFASIAKDKDVPETLRSRARQMAGLLGVDAITDADTLVQQAAAAAANGAADAPAGAPSAQ</sequence>
<reference evidence="10 11" key="1">
    <citation type="submission" date="2013-09" db="EMBL/GenBank/DDBJ databases">
        <title>Whole genome shotgun sequence of Novosphingobium tardaugens NBRC 16725.</title>
        <authorList>
            <person name="Isaki S."/>
            <person name="Hosoyama A."/>
            <person name="Tsuchikane K."/>
            <person name="Katsumata H."/>
            <person name="Ando Y."/>
            <person name="Yamazaki S."/>
            <person name="Fujita N."/>
        </authorList>
    </citation>
    <scope>NUCLEOTIDE SEQUENCE [LARGE SCALE GENOMIC DNA]</scope>
    <source>
        <strain evidence="10 11">NBRC 16725</strain>
    </source>
</reference>
<dbReference type="PANTHER" id="PTHR38035">
    <property type="entry name" value="UPF0070 PROTEIN YFGM"/>
    <property type="match status" value="1"/>
</dbReference>
<evidence type="ECO:0000256" key="7">
    <source>
        <dbReference type="ARBA" id="ARBA00023186"/>
    </source>
</evidence>
<protein>
    <recommendedName>
        <fullName evidence="9">Ancillary SecYEG translocon subunit/Cell division coordinator CpoB TPR domain-containing protein</fullName>
    </recommendedName>
</protein>
<gene>
    <name evidence="10" type="ORF">NT2_01_04090</name>
</gene>
<dbReference type="InterPro" id="IPR026039">
    <property type="entry name" value="YfgM"/>
</dbReference>
<dbReference type="GO" id="GO:0044877">
    <property type="term" value="F:protein-containing complex binding"/>
    <property type="evidence" value="ECO:0007669"/>
    <property type="project" value="InterPro"/>
</dbReference>
<dbReference type="Proteomes" id="UP000016568">
    <property type="component" value="Unassembled WGS sequence"/>
</dbReference>
<dbReference type="RefSeq" id="WP_021688545.1">
    <property type="nucleotide sequence ID" value="NZ_BASZ01000001.1"/>
</dbReference>
<dbReference type="GO" id="GO:0005886">
    <property type="term" value="C:plasma membrane"/>
    <property type="evidence" value="ECO:0007669"/>
    <property type="project" value="UniProtKB-SubCell"/>
</dbReference>